<gene>
    <name evidence="2" type="ORF">GRI35_00665</name>
</gene>
<name>A0A844Z527_9SPHN</name>
<evidence type="ECO:0000313" key="2">
    <source>
        <dbReference type="EMBL" id="MXO81883.1"/>
    </source>
</evidence>
<organism evidence="2 3">
    <name type="scientific">Pontixanthobacter aestiaquae</name>
    <dbReference type="NCBI Taxonomy" id="1509367"/>
    <lineage>
        <taxon>Bacteria</taxon>
        <taxon>Pseudomonadati</taxon>
        <taxon>Pseudomonadota</taxon>
        <taxon>Alphaproteobacteria</taxon>
        <taxon>Sphingomonadales</taxon>
        <taxon>Erythrobacteraceae</taxon>
        <taxon>Pontixanthobacter</taxon>
    </lineage>
</organism>
<dbReference type="RefSeq" id="WP_160612239.1">
    <property type="nucleotide sequence ID" value="NZ_JAUFQM010000001.1"/>
</dbReference>
<protein>
    <submittedName>
        <fullName evidence="2">Uncharacterized protein</fullName>
    </submittedName>
</protein>
<dbReference type="OrthoDB" id="7570176at2"/>
<evidence type="ECO:0000256" key="1">
    <source>
        <dbReference type="SAM" id="SignalP"/>
    </source>
</evidence>
<dbReference type="EMBL" id="WTYZ01000001">
    <property type="protein sequence ID" value="MXO81883.1"/>
    <property type="molecule type" value="Genomic_DNA"/>
</dbReference>
<keyword evidence="1" id="KW-0732">Signal</keyword>
<feature type="chain" id="PRO_5032891827" evidence="1">
    <location>
        <begin position="25"/>
        <end position="173"/>
    </location>
</feature>
<feature type="signal peptide" evidence="1">
    <location>
        <begin position="1"/>
        <end position="24"/>
    </location>
</feature>
<dbReference type="AlphaFoldDB" id="A0A844Z527"/>
<proteinExistence type="predicted"/>
<comment type="caution">
    <text evidence="2">The sequence shown here is derived from an EMBL/GenBank/DDBJ whole genome shotgun (WGS) entry which is preliminary data.</text>
</comment>
<sequence>MHITTPAKALIAVAALTTANSVQAAPLTFDCDARTDASSSVQNLAQATPAVSGTITAKQFRRGNLTPAVGASIAARDGSSFATFRLIAATADATEFDIMFNTNVEGIREDFNLGKMAIAAPISFRLFIDGEGVANLFLNNQSWRAAFTTLSGGEEMTYCSTGQFEFSDLRFSD</sequence>
<accession>A0A844Z527</accession>
<keyword evidence="3" id="KW-1185">Reference proteome</keyword>
<dbReference type="Proteomes" id="UP000460290">
    <property type="component" value="Unassembled WGS sequence"/>
</dbReference>
<reference evidence="2 3" key="1">
    <citation type="submission" date="2019-12" db="EMBL/GenBank/DDBJ databases">
        <title>Genomic-based taxomic classification of the family Erythrobacteraceae.</title>
        <authorList>
            <person name="Xu L."/>
        </authorList>
    </citation>
    <scope>NUCLEOTIDE SEQUENCE [LARGE SCALE GENOMIC DNA]</scope>
    <source>
        <strain evidence="2 3">KCTC 42006</strain>
    </source>
</reference>
<evidence type="ECO:0000313" key="3">
    <source>
        <dbReference type="Proteomes" id="UP000460290"/>
    </source>
</evidence>